<keyword evidence="15" id="KW-1185">Reference proteome</keyword>
<dbReference type="GO" id="GO:0005886">
    <property type="term" value="C:plasma membrane"/>
    <property type="evidence" value="ECO:0000318"/>
    <property type="project" value="GO_Central"/>
</dbReference>
<dbReference type="HOGENOM" id="CLU_005389_5_1_1"/>
<dbReference type="Pfam" id="PF01094">
    <property type="entry name" value="ANF_receptor"/>
    <property type="match status" value="1"/>
</dbReference>
<feature type="transmembrane region" description="Helical" evidence="12">
    <location>
        <begin position="594"/>
        <end position="619"/>
    </location>
</feature>
<dbReference type="Pfam" id="PF07562">
    <property type="entry name" value="NCD3G"/>
    <property type="match status" value="1"/>
</dbReference>
<evidence type="ECO:0000256" key="4">
    <source>
        <dbReference type="ARBA" id="ARBA00022692"/>
    </source>
</evidence>
<dbReference type="RGD" id="1591347">
    <property type="gene designation" value="Vom2r9"/>
</dbReference>
<dbReference type="GeneTree" id="ENSGT00950000183069"/>
<feature type="transmembrane region" description="Helical" evidence="12">
    <location>
        <begin position="631"/>
        <end position="652"/>
    </location>
</feature>
<dbReference type="GeneID" id="685666"/>
<dbReference type="AGR" id="RGD:1591347"/>
<reference evidence="14" key="2">
    <citation type="submission" date="2025-08" db="UniProtKB">
        <authorList>
            <consortium name="Ensembl"/>
        </authorList>
    </citation>
    <scope>IDENTIFICATION</scope>
    <source>
        <strain evidence="14">Brown Norway</strain>
    </source>
</reference>
<evidence type="ECO:0000256" key="9">
    <source>
        <dbReference type="ARBA" id="ARBA00023170"/>
    </source>
</evidence>
<reference evidence="14" key="1">
    <citation type="submission" date="2024-01" db="EMBL/GenBank/DDBJ databases">
        <title>GRCr8: a new rat reference genome assembly contstructed from accurate long reads and long range scaffolding.</title>
        <authorList>
            <person name="Doris P.A."/>
            <person name="Kalbfleisch T."/>
            <person name="Li K."/>
            <person name="Howe K."/>
            <person name="Wood J."/>
        </authorList>
    </citation>
    <scope>NUCLEOTIDE SEQUENCE [LARGE SCALE GENOMIC DNA]</scope>
    <source>
        <strain evidence="14">Brown Norway</strain>
    </source>
</reference>
<dbReference type="InterPro" id="IPR028082">
    <property type="entry name" value="Peripla_BP_I"/>
</dbReference>
<dbReference type="eggNOG" id="KOG1056">
    <property type="taxonomic scope" value="Eukaryota"/>
</dbReference>
<dbReference type="OMA" id="SETNQYM"/>
<sequence length="866" mass="99830">MYVNRMFCVFIPWSMQIPTFECAFQYSECYFRFKENFHCEGNVVIGAFFPLHTFYTANKTAYGNVMNYYKDFYLKYKFNNYQFVLALVFAIEEINKNPHLLSNISLGFHVYNVPYTEKNTLMSTLIWLTGQRNFMPNYNCRMNRMSAAALTGTSWATSAQIGTLLQLYKFPQVREIILTFGPSDPILSDRGQFSSLYQMAPNDTTLSLAMVSLMLHFNWSWVGLLLIDDHKGTHILSHLREEMDRSKICLALVEMIPVTWTSFSYNFWKNLKKIQESLANVFIIYGDIDSLQGLMDNLGQQLITWKVWIMNSQWDSTKQADYFLLDSFHGSLIFSHHHEESFEFSNFIRKVNPYKYPEDPYLPKLWYALFNCSFSKFDCQLLENCQPNASLELFPTTIIDMSMSEESYNIYTSVYAVAHTLQEMSLQQCQMQSHLKGEKMVFFPWQLHHFLRKIHEGDHMSLEWKWRFIEEYDILNFWNFPKGLGLKVKVGTFSLDAPQGEQLSLSEHMIQWPTKFTQIPQSACYTSCWPGFRKATQKGRAVCCYDCIPCLDNEISNETDVDQCVKCPETHFPNTEKNNCLQKSMSFLEYNDNLGMVLITIALCFSALTLAVLGVFVKYRDTPIVKANNRTLSYILLMTLVVCFLCSLLFIGHPNTATCLMQQTTFGIVFTVALSTVLAKVITVVMAFKFTIPGRITRWLMVSRAPNYVIPICTLIQIVLCGIYLGTSPPFLDQDPYSEHDHILIVCNKGSDVVFHCILGYLCFLALGSCVMAFLSRNLPDTFNESKLLSFSMQVFLCVWVTFLPVYHSTKGKVMVAMQVSSILASSAGILGFIFAPKCYIILLRPDQNSLHHIRNTAYTRRNKPL</sequence>
<dbReference type="PaxDb" id="10116-ENSRNOP00000032849"/>
<dbReference type="PRINTS" id="PR00248">
    <property type="entry name" value="GPCRMGR"/>
</dbReference>
<keyword evidence="7" id="KW-0297">G-protein coupled receptor</keyword>
<evidence type="ECO:0000256" key="6">
    <source>
        <dbReference type="ARBA" id="ARBA00022989"/>
    </source>
</evidence>
<keyword evidence="8 12" id="KW-0472">Membrane</keyword>
<feature type="transmembrane region" description="Helical" evidence="12">
    <location>
        <begin position="753"/>
        <end position="776"/>
    </location>
</feature>
<feature type="transmembrane region" description="Helical" evidence="12">
    <location>
        <begin position="708"/>
        <end position="727"/>
    </location>
</feature>
<dbReference type="CDD" id="cd06365">
    <property type="entry name" value="PBP1_pheromone_receptor"/>
    <property type="match status" value="1"/>
</dbReference>
<dbReference type="PANTHER" id="PTHR24061">
    <property type="entry name" value="CALCIUM-SENSING RECEPTOR-RELATED"/>
    <property type="match status" value="1"/>
</dbReference>
<dbReference type="InterPro" id="IPR000337">
    <property type="entry name" value="GPCR_3"/>
</dbReference>
<dbReference type="Ensembl" id="ENSRNOT00000029537.6">
    <property type="protein sequence ID" value="ENSRNOP00000032849.4"/>
    <property type="gene ID" value="ENSRNOG00000013671.7"/>
</dbReference>
<dbReference type="GO" id="GO:0004930">
    <property type="term" value="F:G protein-coupled receptor activity"/>
    <property type="evidence" value="ECO:0000318"/>
    <property type="project" value="GO_Central"/>
</dbReference>
<dbReference type="FunFam" id="3.40.50.2300:FF:000024">
    <property type="entry name" value="Vomeronasal 2, receptor 73"/>
    <property type="match status" value="1"/>
</dbReference>
<feature type="domain" description="G-protein coupled receptors family 3 profile" evidence="13">
    <location>
        <begin position="594"/>
        <end position="858"/>
    </location>
</feature>
<evidence type="ECO:0000256" key="10">
    <source>
        <dbReference type="ARBA" id="ARBA00023180"/>
    </source>
</evidence>
<keyword evidence="3" id="KW-1003">Cell membrane</keyword>
<evidence type="ECO:0000313" key="15">
    <source>
        <dbReference type="Proteomes" id="UP000002494"/>
    </source>
</evidence>
<dbReference type="SUPFAM" id="SSF53822">
    <property type="entry name" value="Periplasmic binding protein-like I"/>
    <property type="match status" value="1"/>
</dbReference>
<proteinExistence type="inferred from homology"/>
<dbReference type="PRINTS" id="PR01535">
    <property type="entry name" value="VOMERONASL2R"/>
</dbReference>
<dbReference type="PANTHER" id="PTHR24061:SF492">
    <property type="entry name" value="VOMERONASAL 2, RECEPTOR 101-RELATED"/>
    <property type="match status" value="1"/>
</dbReference>
<dbReference type="InterPro" id="IPR004073">
    <property type="entry name" value="GPCR_3_vmron_rcpt_2"/>
</dbReference>
<dbReference type="RefSeq" id="NP_001092935.1">
    <property type="nucleotide sequence ID" value="NM_001099465.1"/>
</dbReference>
<comment type="similarity">
    <text evidence="2">Belongs to the G-protein coupled receptor 3 family.</text>
</comment>
<dbReference type="InterPro" id="IPR000068">
    <property type="entry name" value="GPCR_3_Ca_sens_rcpt-rel"/>
</dbReference>
<evidence type="ECO:0000256" key="11">
    <source>
        <dbReference type="ARBA" id="ARBA00023224"/>
    </source>
</evidence>
<dbReference type="InterPro" id="IPR038550">
    <property type="entry name" value="GPCR_3_9-Cys_sf"/>
</dbReference>
<evidence type="ECO:0000256" key="7">
    <source>
        <dbReference type="ARBA" id="ARBA00023040"/>
    </source>
</evidence>
<feature type="transmembrane region" description="Helical" evidence="12">
    <location>
        <begin position="788"/>
        <end position="808"/>
    </location>
</feature>
<reference evidence="14" key="3">
    <citation type="submission" date="2025-09" db="UniProtKB">
        <authorList>
            <consortium name="Ensembl"/>
        </authorList>
    </citation>
    <scope>IDENTIFICATION</scope>
    <source>
        <strain evidence="14">Brown Norway</strain>
    </source>
</reference>
<name>D3ZJ30_RAT</name>
<comment type="subcellular location">
    <subcellularLocation>
        <location evidence="1">Cell membrane</location>
        <topology evidence="1">Multi-pass membrane protein</topology>
    </subcellularLocation>
</comment>
<dbReference type="Proteomes" id="UP000002494">
    <property type="component" value="Chromosome 1"/>
</dbReference>
<keyword evidence="6 12" id="KW-1133">Transmembrane helix</keyword>
<dbReference type="FunFam" id="3.40.50.2300:FF:000123">
    <property type="entry name" value="Vomeronasal 2, receptor 105"/>
    <property type="match status" value="1"/>
</dbReference>
<dbReference type="PROSITE" id="PS50259">
    <property type="entry name" value="G_PROTEIN_RECEP_F3_4"/>
    <property type="match status" value="1"/>
</dbReference>
<organism evidence="14 15">
    <name type="scientific">Rattus norvegicus</name>
    <name type="common">Rat</name>
    <dbReference type="NCBI Taxonomy" id="10116"/>
    <lineage>
        <taxon>Eukaryota</taxon>
        <taxon>Metazoa</taxon>
        <taxon>Chordata</taxon>
        <taxon>Craniata</taxon>
        <taxon>Vertebrata</taxon>
        <taxon>Euteleostomi</taxon>
        <taxon>Mammalia</taxon>
        <taxon>Eutheria</taxon>
        <taxon>Euarchontoglires</taxon>
        <taxon>Glires</taxon>
        <taxon>Rodentia</taxon>
        <taxon>Myomorpha</taxon>
        <taxon>Muroidea</taxon>
        <taxon>Muridae</taxon>
        <taxon>Murinae</taxon>
        <taxon>Rattus</taxon>
    </lineage>
</organism>
<dbReference type="Pfam" id="PF00003">
    <property type="entry name" value="7tm_3"/>
    <property type="match status" value="1"/>
</dbReference>
<evidence type="ECO:0000313" key="14">
    <source>
        <dbReference type="Ensembl" id="ENSRNOP00000032849.4"/>
    </source>
</evidence>
<dbReference type="InterPro" id="IPR011500">
    <property type="entry name" value="GPCR_3_9-Cys_dom"/>
</dbReference>
<keyword evidence="5" id="KW-0732">Signal</keyword>
<dbReference type="SMR" id="D3ZJ30"/>
<dbReference type="CDD" id="cd15283">
    <property type="entry name" value="7tmC_V2R_pheromone"/>
    <property type="match status" value="1"/>
</dbReference>
<evidence type="ECO:0000256" key="5">
    <source>
        <dbReference type="ARBA" id="ARBA00022729"/>
    </source>
</evidence>
<evidence type="ECO:0000256" key="2">
    <source>
        <dbReference type="ARBA" id="ARBA00007242"/>
    </source>
</evidence>
<protein>
    <submittedName>
        <fullName evidence="14">Vomeronasal 2 receptor, 9</fullName>
    </submittedName>
</protein>
<dbReference type="Gene3D" id="3.40.50.2300">
    <property type="match status" value="2"/>
</dbReference>
<dbReference type="PhylomeDB" id="D3ZJ30"/>
<dbReference type="FunFam" id="2.10.50.30:FF:000002">
    <property type="entry name" value="Vomeronasal 2 receptor, h1"/>
    <property type="match status" value="1"/>
</dbReference>
<evidence type="ECO:0000256" key="1">
    <source>
        <dbReference type="ARBA" id="ARBA00004651"/>
    </source>
</evidence>
<dbReference type="Gene3D" id="2.10.50.30">
    <property type="entry name" value="GPCR, family 3, nine cysteines domain"/>
    <property type="match status" value="1"/>
</dbReference>
<keyword evidence="9" id="KW-0675">Receptor</keyword>
<dbReference type="AlphaFoldDB" id="D3ZJ30"/>
<evidence type="ECO:0000256" key="3">
    <source>
        <dbReference type="ARBA" id="ARBA00022475"/>
    </source>
</evidence>
<evidence type="ECO:0000313" key="16">
    <source>
        <dbReference type="RGD" id="1591347"/>
    </source>
</evidence>
<dbReference type="InParanoid" id="D3ZJ30"/>
<dbReference type="InterPro" id="IPR001828">
    <property type="entry name" value="ANF_lig-bd_rcpt"/>
</dbReference>
<evidence type="ECO:0000259" key="13">
    <source>
        <dbReference type="PROSITE" id="PS50259"/>
    </source>
</evidence>
<dbReference type="CTD" id="685666"/>
<accession>D3ZJ30</accession>
<dbReference type="OrthoDB" id="5984008at2759"/>
<evidence type="ECO:0000256" key="8">
    <source>
        <dbReference type="ARBA" id="ARBA00023136"/>
    </source>
</evidence>
<keyword evidence="11" id="KW-0807">Transducer</keyword>
<dbReference type="InterPro" id="IPR017978">
    <property type="entry name" value="GPCR_3_C"/>
</dbReference>
<keyword evidence="4 12" id="KW-0812">Transmembrane</keyword>
<gene>
    <name evidence="14 16" type="primary">Vom2r9</name>
</gene>
<keyword evidence="10" id="KW-0325">Glycoprotein</keyword>
<dbReference type="STRING" id="10116.ENSRNOP00000032849"/>
<dbReference type="KEGG" id="rno:685666"/>
<evidence type="ECO:0000256" key="12">
    <source>
        <dbReference type="SAM" id="Phobius"/>
    </source>
</evidence>
<feature type="transmembrane region" description="Helical" evidence="12">
    <location>
        <begin position="814"/>
        <end position="836"/>
    </location>
</feature>
<feature type="transmembrane region" description="Helical" evidence="12">
    <location>
        <begin position="664"/>
        <end position="688"/>
    </location>
</feature>